<gene>
    <name evidence="8" type="ORF">PgNI_10192</name>
</gene>
<reference evidence="8" key="3">
    <citation type="submission" date="2025-08" db="UniProtKB">
        <authorList>
            <consortium name="RefSeq"/>
        </authorList>
    </citation>
    <scope>IDENTIFICATION</scope>
    <source>
        <strain evidence="8">NI907</strain>
    </source>
</reference>
<feature type="domain" description="Methionyl/Valyl/Leucyl/Isoleucyl-tRNA synthetase anticodon-binding" evidence="6">
    <location>
        <begin position="2"/>
        <end position="142"/>
    </location>
</feature>
<proteinExistence type="predicted"/>
<protein>
    <recommendedName>
        <fullName evidence="6">Methionyl/Valyl/Leucyl/Isoleucyl-tRNA synthetase anticodon-binding domain-containing protein</fullName>
    </recommendedName>
</protein>
<dbReference type="SUPFAM" id="SSF47323">
    <property type="entry name" value="Anticodon-binding domain of a subclass of class I aminoacyl-tRNA synthetases"/>
    <property type="match status" value="1"/>
</dbReference>
<dbReference type="InterPro" id="IPR009080">
    <property type="entry name" value="tRNAsynth_Ia_anticodon-bd"/>
</dbReference>
<evidence type="ECO:0000256" key="1">
    <source>
        <dbReference type="ARBA" id="ARBA00022598"/>
    </source>
</evidence>
<dbReference type="GO" id="GO:0004822">
    <property type="term" value="F:isoleucine-tRNA ligase activity"/>
    <property type="evidence" value="ECO:0007669"/>
    <property type="project" value="InterPro"/>
</dbReference>
<keyword evidence="2" id="KW-0547">Nucleotide-binding</keyword>
<dbReference type="KEGG" id="pgri:PgNI_10192"/>
<evidence type="ECO:0000313" key="8">
    <source>
        <dbReference type="RefSeq" id="XP_030980311.1"/>
    </source>
</evidence>
<dbReference type="Proteomes" id="UP000515153">
    <property type="component" value="Chromosome VII"/>
</dbReference>
<dbReference type="Pfam" id="PF08264">
    <property type="entry name" value="Anticodon_1"/>
    <property type="match status" value="1"/>
</dbReference>
<name>A0A6P8AZC3_PYRGI</name>
<dbReference type="PANTHER" id="PTHR42780">
    <property type="entry name" value="SOLEUCYL-TRNA SYNTHETASE"/>
    <property type="match status" value="1"/>
</dbReference>
<dbReference type="AlphaFoldDB" id="A0A6P8AZC3"/>
<evidence type="ECO:0000259" key="6">
    <source>
        <dbReference type="Pfam" id="PF08264"/>
    </source>
</evidence>
<dbReference type="InterPro" id="IPR013155">
    <property type="entry name" value="M/V/L/I-tRNA-synth_anticd-bd"/>
</dbReference>
<reference evidence="8" key="2">
    <citation type="submission" date="2019-10" db="EMBL/GenBank/DDBJ databases">
        <authorList>
            <consortium name="NCBI Genome Project"/>
        </authorList>
    </citation>
    <scope>NUCLEOTIDE SEQUENCE</scope>
    <source>
        <strain evidence="8">NI907</strain>
    </source>
</reference>
<dbReference type="RefSeq" id="XP_030980311.1">
    <property type="nucleotide sequence ID" value="XM_031130166.1"/>
</dbReference>
<dbReference type="PANTHER" id="PTHR42780:SF1">
    <property type="entry name" value="ISOLEUCINE--TRNA LIGASE, CYTOPLASMIC"/>
    <property type="match status" value="1"/>
</dbReference>
<dbReference type="GO" id="GO:0006428">
    <property type="term" value="P:isoleucyl-tRNA aminoacylation"/>
    <property type="evidence" value="ECO:0007669"/>
    <property type="project" value="TreeGrafter"/>
</dbReference>
<dbReference type="CDD" id="cd07961">
    <property type="entry name" value="Anticodon_Ia_Ile_ABEc"/>
    <property type="match status" value="1"/>
</dbReference>
<sequence>MDRWIFADCQSLLQFMEEEMRGYRLYTVVPRLLQVIDNLTNWYIRFNRKRLKGAAGLGVEDIRTALDTLFLVLFTVVRAMAPFTPFITEIYKHGSIYFLHIPPVKEELFDPEIERKMAAMQKVIQLGRIARERRSISLKAPLMSLAVISDAQFLADIDPLKSYVADELNVREVSLTEDEEKTALPCLTQQELRQHQKDKKITVGGIELDENDLTIVRVLAQDDSGQRSDESLRWEASFDLAVVVLLDAAPHPELLDGGLASDVVNRVQRLRKKAGLVPTDDVHIQYDIVENPDEVDMQRLVKSREAHFMSTLRARLEPTPTGVAVADGNVILEEERALGSLVLRFRLVAVK</sequence>
<evidence type="ECO:0000256" key="3">
    <source>
        <dbReference type="ARBA" id="ARBA00022840"/>
    </source>
</evidence>
<dbReference type="GO" id="GO:0000049">
    <property type="term" value="F:tRNA binding"/>
    <property type="evidence" value="ECO:0007669"/>
    <property type="project" value="InterPro"/>
</dbReference>
<evidence type="ECO:0000313" key="7">
    <source>
        <dbReference type="Proteomes" id="UP000515153"/>
    </source>
</evidence>
<dbReference type="InterPro" id="IPR023586">
    <property type="entry name" value="Ile-tRNA-ligase_type2"/>
</dbReference>
<keyword evidence="4" id="KW-0648">Protein biosynthesis</keyword>
<evidence type="ECO:0000256" key="4">
    <source>
        <dbReference type="ARBA" id="ARBA00022917"/>
    </source>
</evidence>
<evidence type="ECO:0000256" key="5">
    <source>
        <dbReference type="ARBA" id="ARBA00023146"/>
    </source>
</evidence>
<dbReference type="InterPro" id="IPR033709">
    <property type="entry name" value="Anticodon_Ile_ABEc"/>
</dbReference>
<reference evidence="7 8" key="1">
    <citation type="journal article" date="2019" name="Mol. Biol. Evol.">
        <title>Blast fungal genomes show frequent chromosomal changes, gene gains and losses, and effector gene turnover.</title>
        <authorList>
            <person name="Gomez Luciano L.B."/>
            <person name="Jason Tsai I."/>
            <person name="Chuma I."/>
            <person name="Tosa Y."/>
            <person name="Chen Y.H."/>
            <person name="Li J.Y."/>
            <person name="Li M.Y."/>
            <person name="Jade Lu M.Y."/>
            <person name="Nakayashiki H."/>
            <person name="Li W.H."/>
        </authorList>
    </citation>
    <scope>NUCLEOTIDE SEQUENCE [LARGE SCALE GENOMIC DNA]</scope>
    <source>
        <strain evidence="7 8">NI907</strain>
    </source>
</reference>
<dbReference type="Pfam" id="PF19302">
    <property type="entry name" value="DUF5915"/>
    <property type="match status" value="1"/>
</dbReference>
<accession>A0A6P8AZC3</accession>
<keyword evidence="3" id="KW-0067">ATP-binding</keyword>
<dbReference type="GO" id="GO:0005524">
    <property type="term" value="F:ATP binding"/>
    <property type="evidence" value="ECO:0007669"/>
    <property type="project" value="UniProtKB-KW"/>
</dbReference>
<dbReference type="Gene3D" id="1.10.730.10">
    <property type="entry name" value="Isoleucyl-tRNA Synthetase, Domain 1"/>
    <property type="match status" value="1"/>
</dbReference>
<evidence type="ECO:0000256" key="2">
    <source>
        <dbReference type="ARBA" id="ARBA00022741"/>
    </source>
</evidence>
<organism evidence="7 8">
    <name type="scientific">Pyricularia grisea</name>
    <name type="common">Crabgrass-specific blast fungus</name>
    <name type="synonym">Magnaporthe grisea</name>
    <dbReference type="NCBI Taxonomy" id="148305"/>
    <lineage>
        <taxon>Eukaryota</taxon>
        <taxon>Fungi</taxon>
        <taxon>Dikarya</taxon>
        <taxon>Ascomycota</taxon>
        <taxon>Pezizomycotina</taxon>
        <taxon>Sordariomycetes</taxon>
        <taxon>Sordariomycetidae</taxon>
        <taxon>Magnaporthales</taxon>
        <taxon>Pyriculariaceae</taxon>
        <taxon>Pyricularia</taxon>
    </lineage>
</organism>
<keyword evidence="5" id="KW-0030">Aminoacyl-tRNA synthetase</keyword>
<dbReference type="GeneID" id="41965074"/>
<keyword evidence="7" id="KW-1185">Reference proteome</keyword>
<keyword evidence="1" id="KW-0436">Ligase</keyword>